<dbReference type="GO" id="GO:0005634">
    <property type="term" value="C:nucleus"/>
    <property type="evidence" value="ECO:0007669"/>
    <property type="project" value="TreeGrafter"/>
</dbReference>
<dbReference type="GO" id="GO:0008017">
    <property type="term" value="F:microtubule binding"/>
    <property type="evidence" value="ECO:0007669"/>
    <property type="project" value="InterPro"/>
</dbReference>
<dbReference type="GO" id="GO:0000073">
    <property type="term" value="P:initial mitotic spindle pole body separation"/>
    <property type="evidence" value="ECO:0007669"/>
    <property type="project" value="TreeGrafter"/>
</dbReference>
<accession>A0A7H8REL8</accession>
<feature type="region of interest" description="Disordered" evidence="16">
    <location>
        <begin position="1043"/>
        <end position="1086"/>
    </location>
</feature>
<evidence type="ECO:0000313" key="18">
    <source>
        <dbReference type="EMBL" id="QKX64557.1"/>
    </source>
</evidence>
<dbReference type="GO" id="GO:0007018">
    <property type="term" value="P:microtubule-based movement"/>
    <property type="evidence" value="ECO:0007669"/>
    <property type="project" value="InterPro"/>
</dbReference>
<evidence type="ECO:0000256" key="3">
    <source>
        <dbReference type="ARBA" id="ARBA00022553"/>
    </source>
</evidence>
<dbReference type="InterPro" id="IPR025901">
    <property type="entry name" value="Kinesin-assoc_MT-bd_dom"/>
</dbReference>
<dbReference type="SUPFAM" id="SSF52540">
    <property type="entry name" value="P-loop containing nucleoside triphosphate hydrolases"/>
    <property type="match status" value="1"/>
</dbReference>
<keyword evidence="12" id="KW-0131">Cell cycle</keyword>
<feature type="compositionally biased region" description="Basic residues" evidence="16">
    <location>
        <begin position="1172"/>
        <end position="1181"/>
    </location>
</feature>
<evidence type="ECO:0000256" key="15">
    <source>
        <dbReference type="SAM" id="Coils"/>
    </source>
</evidence>
<feature type="binding site" evidence="14">
    <location>
        <begin position="164"/>
        <end position="171"/>
    </location>
    <ligand>
        <name>ATP</name>
        <dbReference type="ChEBI" id="CHEBI:30616"/>
    </ligand>
</feature>
<keyword evidence="11" id="KW-0206">Cytoskeleton</keyword>
<evidence type="ECO:0000256" key="12">
    <source>
        <dbReference type="ARBA" id="ARBA00023306"/>
    </source>
</evidence>
<dbReference type="InterPro" id="IPR019821">
    <property type="entry name" value="Kinesin_motor_CS"/>
</dbReference>
<dbReference type="EMBL" id="CP055903">
    <property type="protein sequence ID" value="QKX64557.1"/>
    <property type="molecule type" value="Genomic_DNA"/>
</dbReference>
<dbReference type="Proteomes" id="UP000509510">
    <property type="component" value="Chromosome VI"/>
</dbReference>
<dbReference type="AlphaFoldDB" id="A0A7H8REL8"/>
<dbReference type="GeneID" id="55999209"/>
<dbReference type="InterPro" id="IPR047241">
    <property type="entry name" value="KIF11-like_kin_motor_dom"/>
</dbReference>
<dbReference type="PROSITE" id="PS00411">
    <property type="entry name" value="KINESIN_MOTOR_1"/>
    <property type="match status" value="1"/>
</dbReference>
<feature type="region of interest" description="Disordered" evidence="16">
    <location>
        <begin position="1118"/>
        <end position="1181"/>
    </location>
</feature>
<dbReference type="Pfam" id="PF00225">
    <property type="entry name" value="Kinesin"/>
    <property type="match status" value="1"/>
</dbReference>
<keyword evidence="2" id="KW-0963">Cytoplasm</keyword>
<feature type="coiled-coil region" evidence="15">
    <location>
        <begin position="734"/>
        <end position="768"/>
    </location>
</feature>
<dbReference type="GO" id="GO:0008574">
    <property type="term" value="F:plus-end-directed microtubule motor activity"/>
    <property type="evidence" value="ECO:0007669"/>
    <property type="project" value="TreeGrafter"/>
</dbReference>
<dbReference type="PRINTS" id="PR00380">
    <property type="entry name" value="KINESINHEAVY"/>
</dbReference>
<dbReference type="Pfam" id="PF13931">
    <property type="entry name" value="Microtub_bind"/>
    <property type="match status" value="1"/>
</dbReference>
<evidence type="ECO:0000256" key="11">
    <source>
        <dbReference type="ARBA" id="ARBA00023212"/>
    </source>
</evidence>
<feature type="compositionally biased region" description="Polar residues" evidence="16">
    <location>
        <begin position="1125"/>
        <end position="1141"/>
    </location>
</feature>
<keyword evidence="9 15" id="KW-0175">Coiled coil</keyword>
<dbReference type="SMART" id="SM00129">
    <property type="entry name" value="KISc"/>
    <property type="match status" value="1"/>
</dbReference>
<dbReference type="OrthoDB" id="3176171at2759"/>
<dbReference type="InterPro" id="IPR027417">
    <property type="entry name" value="P-loop_NTPase"/>
</dbReference>
<name>A0A7H8REL8_TALRU</name>
<dbReference type="PROSITE" id="PS50067">
    <property type="entry name" value="KINESIN_MOTOR_2"/>
    <property type="match status" value="1"/>
</dbReference>
<comment type="similarity">
    <text evidence="13">Belongs to the TRAFAC class myosin-kinesin ATPase superfamily. Kinesin family. KIN-5/BimC subfamily.</text>
</comment>
<protein>
    <recommendedName>
        <fullName evidence="17">Kinesin motor domain-containing protein</fullName>
    </recommendedName>
</protein>
<evidence type="ECO:0000256" key="9">
    <source>
        <dbReference type="ARBA" id="ARBA00023054"/>
    </source>
</evidence>
<dbReference type="InterPro" id="IPR001752">
    <property type="entry name" value="Kinesin_motor_dom"/>
</dbReference>
<feature type="region of interest" description="Disordered" evidence="16">
    <location>
        <begin position="1"/>
        <end position="73"/>
    </location>
</feature>
<evidence type="ECO:0000256" key="2">
    <source>
        <dbReference type="ARBA" id="ARBA00022490"/>
    </source>
</evidence>
<keyword evidence="5" id="KW-0493">Microtubule</keyword>
<evidence type="ECO:0000256" key="6">
    <source>
        <dbReference type="ARBA" id="ARBA00022741"/>
    </source>
</evidence>
<sequence>MPVQHSRPASGLAAKKPSLRQPSRRIASTVSERPNSMTEALKPSNTNIMRLQRSPSSQSVVAGAKRKEREFEPSSIGDTSIHVVVRCRGRNDREITENSAVVVSADGDNGIDLSMGPNALSNKTYRFDKVFSPAADQSTLYEDVVTPLLNEMLSGYNCTIFAYGQTGTGKTYTMSGDMTDTLGILSENAGIIPRVLYSLFQKLEEKECTVKCSFIELYNEELRDLLSFDDKSNLKIYENESKRGHNGSTLVQGMEEHFIHSATSGIKLLRSGSHKRQVAATKCNDLSSRSHTVFTITTSVKRTTESGEEYISTGKLNLVDLAGSENVQRSGADNKRAAEAGLINKSLLTLGRVINALVDKGSHIPYRESKLTRLLQDSLGGQTKTCIIATISPARNNLEETISTLDYAFRAKNIRNKPQVNSTLPKKTLLKEYTIEIEQLKSDLIATRHRNGVYLSTEAYEDMKVESESRRIILEEQRAKVESKEASLKHKTEELFALTSNFNNLKKDNDETRAALDETNDVLEQTEIVLRDTKRELKQEEVLRKAHQETEGQLHEVGTDLLSKLDQTVEHVNGLHLKLRRKSDLHSLNRGTWEASTGDVVDVTKLVEDRVEVFESQHSALMQVLGGQIAEFVSSELRSVGFGKSQVDKYQSLLDKAEETFTGQSATAHDEMNEVLEEIKVLREEVKEKVGQGLNGLSAAAERISREVINELTGFHTQIHSSYSNLGRDLKTVFENMEEQSRAQKAEIEELRNQLLNSNRQVIQESQATSIELEKVFEEEQRAAETDRANLLSQIKLLIEESGQKRSSRLRGGVDKVKSDMTHSTEILQHATDAYQNGMEKWVEKDSQTMTDVATSRDDIKNRMQEDWAVFEERNASIKKATESVHQETVRIVDAQMQGMETQMEALDDFVTKARSQNGAQHEAYMSTFGDLLNNVKESYSSMGGEFNGLDDRVHAFENMITQQKDSINQSVEPFSKDVRQPLEELRKNIQGAPMSEYQPTGNTPPRTSYEYVQTLPQTEPHTSLISKLKQEGTQLLPTCLEGDELAPLGSPSKSRLGSPSKTRVYNDTEDEVGESTTTAVTSSSNTGLREVDINVAAKPLKSSNPLSSPEVSKIITIEKDDNDSSTQPPLKKQQTYSDSKLPQKALARRAPTGITLDGRENIPLGASTTGRRLRNRQSSG</sequence>
<keyword evidence="8 14" id="KW-0067">ATP-binding</keyword>
<evidence type="ECO:0000256" key="5">
    <source>
        <dbReference type="ARBA" id="ARBA00022701"/>
    </source>
</evidence>
<feature type="compositionally biased region" description="Polar residues" evidence="16">
    <location>
        <begin position="26"/>
        <end position="60"/>
    </location>
</feature>
<keyword evidence="19" id="KW-1185">Reference proteome</keyword>
<evidence type="ECO:0000256" key="7">
    <source>
        <dbReference type="ARBA" id="ARBA00022776"/>
    </source>
</evidence>
<dbReference type="FunFam" id="3.40.850.10:FF:000051">
    <property type="entry name" value="Kinesin-like protein bimC"/>
    <property type="match status" value="1"/>
</dbReference>
<evidence type="ECO:0000256" key="14">
    <source>
        <dbReference type="PROSITE-ProRule" id="PRU00283"/>
    </source>
</evidence>
<dbReference type="PANTHER" id="PTHR47970">
    <property type="entry name" value="KINESIN-LIKE PROTEIN KIF11"/>
    <property type="match status" value="1"/>
</dbReference>
<evidence type="ECO:0000256" key="1">
    <source>
        <dbReference type="ARBA" id="ARBA00004245"/>
    </source>
</evidence>
<dbReference type="RefSeq" id="XP_035350730.1">
    <property type="nucleotide sequence ID" value="XM_035494837.1"/>
</dbReference>
<organism evidence="18 19">
    <name type="scientific">Talaromyces rugulosus</name>
    <name type="common">Penicillium rugulosum</name>
    <dbReference type="NCBI Taxonomy" id="121627"/>
    <lineage>
        <taxon>Eukaryota</taxon>
        <taxon>Fungi</taxon>
        <taxon>Dikarya</taxon>
        <taxon>Ascomycota</taxon>
        <taxon>Pezizomycotina</taxon>
        <taxon>Eurotiomycetes</taxon>
        <taxon>Eurotiomycetidae</taxon>
        <taxon>Eurotiales</taxon>
        <taxon>Trichocomaceae</taxon>
        <taxon>Talaromyces</taxon>
        <taxon>Talaromyces sect. Islandici</taxon>
    </lineage>
</organism>
<keyword evidence="3" id="KW-0597">Phosphoprotein</keyword>
<dbReference type="GO" id="GO:0072686">
    <property type="term" value="C:mitotic spindle"/>
    <property type="evidence" value="ECO:0007669"/>
    <property type="project" value="TreeGrafter"/>
</dbReference>
<evidence type="ECO:0000256" key="8">
    <source>
        <dbReference type="ARBA" id="ARBA00022840"/>
    </source>
</evidence>
<evidence type="ECO:0000256" key="16">
    <source>
        <dbReference type="SAM" id="MobiDB-lite"/>
    </source>
</evidence>
<evidence type="ECO:0000256" key="10">
    <source>
        <dbReference type="ARBA" id="ARBA00023175"/>
    </source>
</evidence>
<evidence type="ECO:0000313" key="19">
    <source>
        <dbReference type="Proteomes" id="UP000509510"/>
    </source>
</evidence>
<feature type="coiled-coil region" evidence="15">
    <location>
        <begin position="665"/>
        <end position="692"/>
    </location>
</feature>
<keyword evidence="10 14" id="KW-0505">Motor protein</keyword>
<dbReference type="InterPro" id="IPR047149">
    <property type="entry name" value="KIF11-like"/>
</dbReference>
<keyword evidence="4" id="KW-0132">Cell division</keyword>
<dbReference type="GO" id="GO:0005524">
    <property type="term" value="F:ATP binding"/>
    <property type="evidence" value="ECO:0007669"/>
    <property type="project" value="UniProtKB-UniRule"/>
</dbReference>
<evidence type="ECO:0000259" key="17">
    <source>
        <dbReference type="PROSITE" id="PS50067"/>
    </source>
</evidence>
<dbReference type="CDD" id="cd01364">
    <property type="entry name" value="KISc_BimC_Eg5"/>
    <property type="match status" value="1"/>
</dbReference>
<keyword evidence="6 14" id="KW-0547">Nucleotide-binding</keyword>
<dbReference type="GO" id="GO:0005876">
    <property type="term" value="C:spindle microtubule"/>
    <property type="evidence" value="ECO:0007669"/>
    <property type="project" value="TreeGrafter"/>
</dbReference>
<feature type="coiled-coil region" evidence="15">
    <location>
        <begin position="474"/>
        <end position="550"/>
    </location>
</feature>
<proteinExistence type="inferred from homology"/>
<dbReference type="KEGG" id="trg:TRUGW13939_11732"/>
<reference evidence="19" key="1">
    <citation type="submission" date="2020-06" db="EMBL/GenBank/DDBJ databases">
        <title>A chromosome-scale genome assembly of Talaromyces rugulosus W13939.</title>
        <authorList>
            <person name="Wang B."/>
            <person name="Guo L."/>
            <person name="Ye K."/>
            <person name="Wang L."/>
        </authorList>
    </citation>
    <scope>NUCLEOTIDE SEQUENCE [LARGE SCALE GENOMIC DNA]</scope>
    <source>
        <strain evidence="19">W13939</strain>
    </source>
</reference>
<feature type="compositionally biased region" description="Low complexity" evidence="16">
    <location>
        <begin position="1076"/>
        <end position="1086"/>
    </location>
</feature>
<evidence type="ECO:0000256" key="4">
    <source>
        <dbReference type="ARBA" id="ARBA00022618"/>
    </source>
</evidence>
<gene>
    <name evidence="18" type="ORF">TRUGW13939_11732</name>
</gene>
<feature type="domain" description="Kinesin motor" evidence="17">
    <location>
        <begin position="80"/>
        <end position="414"/>
    </location>
</feature>
<keyword evidence="7" id="KW-0498">Mitosis</keyword>
<evidence type="ECO:0000256" key="13">
    <source>
        <dbReference type="ARBA" id="ARBA00034704"/>
    </source>
</evidence>
<dbReference type="GO" id="GO:0051301">
    <property type="term" value="P:cell division"/>
    <property type="evidence" value="ECO:0007669"/>
    <property type="project" value="UniProtKB-KW"/>
</dbReference>
<comment type="subcellular location">
    <subcellularLocation>
        <location evidence="1">Cytoplasm</location>
        <location evidence="1">Cytoskeleton</location>
    </subcellularLocation>
</comment>
<dbReference type="InterPro" id="IPR036961">
    <property type="entry name" value="Kinesin_motor_dom_sf"/>
</dbReference>
<dbReference type="Gene3D" id="3.40.850.10">
    <property type="entry name" value="Kinesin motor domain"/>
    <property type="match status" value="1"/>
</dbReference>
<dbReference type="PANTHER" id="PTHR47970:SF12">
    <property type="entry name" value="KINESIN FAMILY MEMBER 11"/>
    <property type="match status" value="1"/>
</dbReference>
<feature type="compositionally biased region" description="Polar residues" evidence="16">
    <location>
        <begin position="1052"/>
        <end position="1066"/>
    </location>
</feature>